<name>A0A834MBS1_RHYFE</name>
<proteinExistence type="predicted"/>
<sequence length="91" mass="10528">MFRITTNYITRYPPRSHATLRLIRAPLPSHRPAKLSQKPPFSDPDPDPNFGPFKIPHGRPWTIPRRPARRTVSAPFTCPPEKFSFSRNHSI</sequence>
<keyword evidence="3" id="KW-1185">Reference proteome</keyword>
<accession>A0A834MBS1</accession>
<dbReference type="EMBL" id="JAACXV010008891">
    <property type="protein sequence ID" value="KAF7275881.1"/>
    <property type="molecule type" value="Genomic_DNA"/>
</dbReference>
<feature type="region of interest" description="Disordered" evidence="1">
    <location>
        <begin position="30"/>
        <end position="91"/>
    </location>
</feature>
<protein>
    <submittedName>
        <fullName evidence="2">Uncharacterized protein</fullName>
    </submittedName>
</protein>
<evidence type="ECO:0000256" key="1">
    <source>
        <dbReference type="SAM" id="MobiDB-lite"/>
    </source>
</evidence>
<evidence type="ECO:0000313" key="3">
    <source>
        <dbReference type="Proteomes" id="UP000625711"/>
    </source>
</evidence>
<evidence type="ECO:0000313" key="2">
    <source>
        <dbReference type="EMBL" id="KAF7275881.1"/>
    </source>
</evidence>
<dbReference type="AlphaFoldDB" id="A0A834MBS1"/>
<organism evidence="2 3">
    <name type="scientific">Rhynchophorus ferrugineus</name>
    <name type="common">Red palm weevil</name>
    <name type="synonym">Curculio ferrugineus</name>
    <dbReference type="NCBI Taxonomy" id="354439"/>
    <lineage>
        <taxon>Eukaryota</taxon>
        <taxon>Metazoa</taxon>
        <taxon>Ecdysozoa</taxon>
        <taxon>Arthropoda</taxon>
        <taxon>Hexapoda</taxon>
        <taxon>Insecta</taxon>
        <taxon>Pterygota</taxon>
        <taxon>Neoptera</taxon>
        <taxon>Endopterygota</taxon>
        <taxon>Coleoptera</taxon>
        <taxon>Polyphaga</taxon>
        <taxon>Cucujiformia</taxon>
        <taxon>Curculionidae</taxon>
        <taxon>Dryophthorinae</taxon>
        <taxon>Rhynchophorus</taxon>
    </lineage>
</organism>
<comment type="caution">
    <text evidence="2">The sequence shown here is derived from an EMBL/GenBank/DDBJ whole genome shotgun (WGS) entry which is preliminary data.</text>
</comment>
<dbReference type="Proteomes" id="UP000625711">
    <property type="component" value="Unassembled WGS sequence"/>
</dbReference>
<reference evidence="2" key="1">
    <citation type="submission" date="2020-08" db="EMBL/GenBank/DDBJ databases">
        <title>Genome sequencing and assembly of the red palm weevil Rhynchophorus ferrugineus.</title>
        <authorList>
            <person name="Dias G.B."/>
            <person name="Bergman C.M."/>
            <person name="Manee M."/>
        </authorList>
    </citation>
    <scope>NUCLEOTIDE SEQUENCE</scope>
    <source>
        <strain evidence="2">AA-2017</strain>
        <tissue evidence="2">Whole larva</tissue>
    </source>
</reference>
<gene>
    <name evidence="2" type="ORF">GWI33_011178</name>
</gene>